<feature type="domain" description="Aspartate/glutamate/uridylate kinase" evidence="7">
    <location>
        <begin position="3"/>
        <end position="286"/>
    </location>
</feature>
<dbReference type="PANTHER" id="PTHR30409">
    <property type="entry name" value="CARBAMATE KINASE"/>
    <property type="match status" value="1"/>
</dbReference>
<keyword evidence="3 6" id="KW-0808">Transferase</keyword>
<evidence type="ECO:0000256" key="6">
    <source>
        <dbReference type="PIRNR" id="PIRNR000723"/>
    </source>
</evidence>
<dbReference type="GO" id="GO:0005829">
    <property type="term" value="C:cytosol"/>
    <property type="evidence" value="ECO:0007669"/>
    <property type="project" value="TreeGrafter"/>
</dbReference>
<keyword evidence="9" id="KW-1185">Reference proteome</keyword>
<dbReference type="CDD" id="cd04235">
    <property type="entry name" value="AAK_CK"/>
    <property type="match status" value="1"/>
</dbReference>
<dbReference type="AlphaFoldDB" id="A0A7L9FGJ5"/>
<evidence type="ECO:0000256" key="1">
    <source>
        <dbReference type="ARBA" id="ARBA00011066"/>
    </source>
</evidence>
<evidence type="ECO:0000256" key="4">
    <source>
        <dbReference type="ARBA" id="ARBA00022777"/>
    </source>
</evidence>
<evidence type="ECO:0000259" key="7">
    <source>
        <dbReference type="Pfam" id="PF00696"/>
    </source>
</evidence>
<dbReference type="EMBL" id="CP062310">
    <property type="protein sequence ID" value="QOJ78432.1"/>
    <property type="molecule type" value="Genomic_DNA"/>
</dbReference>
<evidence type="ECO:0000313" key="9">
    <source>
        <dbReference type="Proteomes" id="UP000594121"/>
    </source>
</evidence>
<evidence type="ECO:0000313" key="8">
    <source>
        <dbReference type="EMBL" id="QOJ78432.1"/>
    </source>
</evidence>
<dbReference type="GO" id="GO:0019546">
    <property type="term" value="P:L-arginine deiminase pathway"/>
    <property type="evidence" value="ECO:0007669"/>
    <property type="project" value="TreeGrafter"/>
</dbReference>
<dbReference type="GeneID" id="59149563"/>
<comment type="similarity">
    <text evidence="1 6">Belongs to the carbamate kinase family.</text>
</comment>
<reference evidence="8 9" key="1">
    <citation type="submission" date="2020-10" db="EMBL/GenBank/DDBJ databases">
        <title>Thermofilum lucidum 3507LT sp. nov. a novel member of Thermofilaceae family isolated from Chile hot spring, and proposal of description order Thermofilales.</title>
        <authorList>
            <person name="Zayulina K.S."/>
            <person name="Elcheninov A.G."/>
            <person name="Toshchakov S.V."/>
            <person name="Kublanov I.V."/>
        </authorList>
    </citation>
    <scope>NUCLEOTIDE SEQUENCE [LARGE SCALE GENOMIC DNA]</scope>
    <source>
        <strain evidence="8 9">3507LT</strain>
    </source>
</reference>
<dbReference type="NCBIfam" id="TIGR00746">
    <property type="entry name" value="arcC"/>
    <property type="match status" value="1"/>
</dbReference>
<dbReference type="FunFam" id="3.40.1160.10:FF:000007">
    <property type="entry name" value="Carbamate kinase"/>
    <property type="match status" value="1"/>
</dbReference>
<accession>A0A7L9FGJ5</accession>
<keyword evidence="4 6" id="KW-0418">Kinase</keyword>
<dbReference type="Gene3D" id="3.40.1160.10">
    <property type="entry name" value="Acetylglutamate kinase-like"/>
    <property type="match status" value="1"/>
</dbReference>
<protein>
    <recommendedName>
        <fullName evidence="2 5">Carbamate kinase</fullName>
    </recommendedName>
</protein>
<evidence type="ECO:0000256" key="3">
    <source>
        <dbReference type="ARBA" id="ARBA00022679"/>
    </source>
</evidence>
<gene>
    <name evidence="8" type="primary">arcC</name>
    <name evidence="8" type="ORF">IG193_06665</name>
</gene>
<evidence type="ECO:0000256" key="2">
    <source>
        <dbReference type="ARBA" id="ARBA00020752"/>
    </source>
</evidence>
<dbReference type="InterPro" id="IPR036393">
    <property type="entry name" value="AceGlu_kinase-like_sf"/>
</dbReference>
<organism evidence="8 9">
    <name type="scientific">Infirmifilum lucidum</name>
    <dbReference type="NCBI Taxonomy" id="2776706"/>
    <lineage>
        <taxon>Archaea</taxon>
        <taxon>Thermoproteota</taxon>
        <taxon>Thermoprotei</taxon>
        <taxon>Thermofilales</taxon>
        <taxon>Thermofilaceae</taxon>
        <taxon>Infirmifilum</taxon>
    </lineage>
</organism>
<dbReference type="RefSeq" id="WP_192818404.1">
    <property type="nucleotide sequence ID" value="NZ_CP062310.1"/>
</dbReference>
<dbReference type="PRINTS" id="PR01469">
    <property type="entry name" value="CARBMTKINASE"/>
</dbReference>
<dbReference type="NCBIfam" id="NF009007">
    <property type="entry name" value="PRK12352.1"/>
    <property type="match status" value="1"/>
</dbReference>
<dbReference type="InterPro" id="IPR003964">
    <property type="entry name" value="Carb_kinase"/>
</dbReference>
<dbReference type="KEGG" id="thel:IG193_06665"/>
<dbReference type="PIRSF" id="PIRSF000723">
    <property type="entry name" value="Carbamate_kin"/>
    <property type="match status" value="1"/>
</dbReference>
<evidence type="ECO:0000256" key="5">
    <source>
        <dbReference type="NCBIfam" id="TIGR00746"/>
    </source>
</evidence>
<proteinExistence type="inferred from homology"/>
<sequence>MKKILVIALGGNALIRRGQTGTFEEQVENVRHIAPSIARLTSEYRIVLTHGNGPQVGNLYLQQECAREIPAMPLHACVAMTQSLIGYMIQTAFSLCCPGIRVNVIPTRVLVDPDDPAFSNPSKPIGPYYPESNVENLAKKGWRLVYVQSRGWRRVVPSPKPRGIVELEQIKASVENSEITVAVGGGGIPVVDRGRGLEGVDAVVDKDLASSLLAVLLDADLFVILTDVEGVYREYGFPNQVLIRELCCKEAKRLLEAGYFPQGSMGPKVEAAVFFAEKTGRRALIGSLDRLEEVIKGESGTVVRRCVY</sequence>
<dbReference type="Pfam" id="PF00696">
    <property type="entry name" value="AA_kinase"/>
    <property type="match status" value="1"/>
</dbReference>
<dbReference type="PANTHER" id="PTHR30409:SF1">
    <property type="entry name" value="CARBAMATE KINASE-RELATED"/>
    <property type="match status" value="1"/>
</dbReference>
<dbReference type="InterPro" id="IPR001048">
    <property type="entry name" value="Asp/Glu/Uridylate_kinase"/>
</dbReference>
<dbReference type="Proteomes" id="UP000594121">
    <property type="component" value="Chromosome"/>
</dbReference>
<dbReference type="GO" id="GO:0008804">
    <property type="term" value="F:carbamate kinase activity"/>
    <property type="evidence" value="ECO:0007669"/>
    <property type="project" value="UniProtKB-UniRule"/>
</dbReference>
<dbReference type="InParanoid" id="A0A7L9FGJ5"/>
<dbReference type="SUPFAM" id="SSF53633">
    <property type="entry name" value="Carbamate kinase-like"/>
    <property type="match status" value="1"/>
</dbReference>
<name>A0A7L9FGJ5_9CREN</name>